<evidence type="ECO:0000313" key="2">
    <source>
        <dbReference type="EMBL" id="KAA1088121.1"/>
    </source>
</evidence>
<feature type="region of interest" description="Disordered" evidence="1">
    <location>
        <begin position="1"/>
        <end position="42"/>
    </location>
</feature>
<dbReference type="AlphaFoldDB" id="A0A5B0NFK9"/>
<accession>A0A5B0NFK9</accession>
<protein>
    <submittedName>
        <fullName evidence="2">Uncharacterized protein</fullName>
    </submittedName>
</protein>
<dbReference type="EMBL" id="VDEP01000407">
    <property type="protein sequence ID" value="KAA1088121.1"/>
    <property type="molecule type" value="Genomic_DNA"/>
</dbReference>
<evidence type="ECO:0000256" key="1">
    <source>
        <dbReference type="SAM" id="MobiDB-lite"/>
    </source>
</evidence>
<proteinExistence type="predicted"/>
<dbReference type="Proteomes" id="UP000325313">
    <property type="component" value="Unassembled WGS sequence"/>
</dbReference>
<name>A0A5B0NFK9_PUCGR</name>
<comment type="caution">
    <text evidence="2">The sequence shown here is derived from an EMBL/GenBank/DDBJ whole genome shotgun (WGS) entry which is preliminary data.</text>
</comment>
<gene>
    <name evidence="2" type="ORF">PGTUg99_014130</name>
</gene>
<feature type="compositionally biased region" description="Basic and acidic residues" evidence="1">
    <location>
        <begin position="29"/>
        <end position="39"/>
    </location>
</feature>
<sequence length="126" mass="14210">MSESEDPIPQRQTKPTEPLVTGYGLHNVRGSDGEPTERRHGPRIVKEPGIVYDGTNFAQFLVNLGFTSRTAPSSYIAPIPELNQAQSLWSSYISKSPNRNWPLISQNLSLSRFRIRIPSRYPTLTQ</sequence>
<evidence type="ECO:0000313" key="3">
    <source>
        <dbReference type="Proteomes" id="UP000325313"/>
    </source>
</evidence>
<reference evidence="2 3" key="1">
    <citation type="submission" date="2019-05" db="EMBL/GenBank/DDBJ databases">
        <title>Emergence of the Ug99 lineage of the wheat stem rust pathogen through somatic hybridization.</title>
        <authorList>
            <person name="Li F."/>
            <person name="Upadhyaya N.M."/>
            <person name="Sperschneider J."/>
            <person name="Matny O."/>
            <person name="Nguyen-Phuc H."/>
            <person name="Mago R."/>
            <person name="Raley C."/>
            <person name="Miller M.E."/>
            <person name="Silverstein K.A.T."/>
            <person name="Henningsen E."/>
            <person name="Hirsch C.D."/>
            <person name="Visser B."/>
            <person name="Pretorius Z.A."/>
            <person name="Steffenson B.J."/>
            <person name="Schwessinger B."/>
            <person name="Dodds P.N."/>
            <person name="Figueroa M."/>
        </authorList>
    </citation>
    <scope>NUCLEOTIDE SEQUENCE [LARGE SCALE GENOMIC DNA]</scope>
    <source>
        <strain evidence="2 3">Ug99</strain>
    </source>
</reference>
<organism evidence="2 3">
    <name type="scientific">Puccinia graminis f. sp. tritici</name>
    <dbReference type="NCBI Taxonomy" id="56615"/>
    <lineage>
        <taxon>Eukaryota</taxon>
        <taxon>Fungi</taxon>
        <taxon>Dikarya</taxon>
        <taxon>Basidiomycota</taxon>
        <taxon>Pucciniomycotina</taxon>
        <taxon>Pucciniomycetes</taxon>
        <taxon>Pucciniales</taxon>
        <taxon>Pucciniaceae</taxon>
        <taxon>Puccinia</taxon>
    </lineage>
</organism>